<evidence type="ECO:0000256" key="1">
    <source>
        <dbReference type="SAM" id="MobiDB-lite"/>
    </source>
</evidence>
<gene>
    <name evidence="3" type="ORF">J0A66_01990</name>
</gene>
<feature type="region of interest" description="Disordered" evidence="1">
    <location>
        <begin position="71"/>
        <end position="118"/>
    </location>
</feature>
<keyword evidence="2" id="KW-0472">Membrane</keyword>
<proteinExistence type="predicted"/>
<accession>A0A939DK15</accession>
<feature type="compositionally biased region" description="Polar residues" evidence="1">
    <location>
        <begin position="76"/>
        <end position="116"/>
    </location>
</feature>
<dbReference type="Proteomes" id="UP000664654">
    <property type="component" value="Unassembled WGS sequence"/>
</dbReference>
<keyword evidence="2" id="KW-0812">Transmembrane</keyword>
<feature type="transmembrane region" description="Helical" evidence="2">
    <location>
        <begin position="6"/>
        <end position="26"/>
    </location>
</feature>
<keyword evidence="4" id="KW-1185">Reference proteome</keyword>
<keyword evidence="2" id="KW-1133">Transmembrane helix</keyword>
<dbReference type="RefSeq" id="WP_206572086.1">
    <property type="nucleotide sequence ID" value="NZ_JAFKCV010000001.1"/>
</dbReference>
<dbReference type="AlphaFoldDB" id="A0A939DK15"/>
<protein>
    <submittedName>
        <fullName evidence="3">Uncharacterized protein</fullName>
    </submittedName>
</protein>
<feature type="transmembrane region" description="Helical" evidence="2">
    <location>
        <begin position="47"/>
        <end position="65"/>
    </location>
</feature>
<organism evidence="3 4">
    <name type="scientific">Bowmanella dokdonensis</name>
    <dbReference type="NCBI Taxonomy" id="751969"/>
    <lineage>
        <taxon>Bacteria</taxon>
        <taxon>Pseudomonadati</taxon>
        <taxon>Pseudomonadota</taxon>
        <taxon>Gammaproteobacteria</taxon>
        <taxon>Alteromonadales</taxon>
        <taxon>Alteromonadaceae</taxon>
        <taxon>Bowmanella</taxon>
    </lineage>
</organism>
<evidence type="ECO:0000256" key="2">
    <source>
        <dbReference type="SAM" id="Phobius"/>
    </source>
</evidence>
<comment type="caution">
    <text evidence="3">The sequence shown here is derived from an EMBL/GenBank/DDBJ whole genome shotgun (WGS) entry which is preliminary data.</text>
</comment>
<evidence type="ECO:0000313" key="3">
    <source>
        <dbReference type="EMBL" id="MBN7823985.1"/>
    </source>
</evidence>
<name>A0A939DK15_9ALTE</name>
<dbReference type="EMBL" id="JAFKCV010000001">
    <property type="protein sequence ID" value="MBN7823985.1"/>
    <property type="molecule type" value="Genomic_DNA"/>
</dbReference>
<reference evidence="3" key="1">
    <citation type="submission" date="2021-03" db="EMBL/GenBank/DDBJ databases">
        <title>novel species isolated from a fishpond in China.</title>
        <authorList>
            <person name="Lu H."/>
            <person name="Cai Z."/>
        </authorList>
    </citation>
    <scope>NUCLEOTIDE SEQUENCE</scope>
    <source>
        <strain evidence="3">JCM 30855</strain>
    </source>
</reference>
<sequence length="246" mass="26273">MDHFDLIVMLTGGILIGVGLLLFIFGRRDGNKNYLEGFGIKLDVSNPSILLIVVGVGLLLVPRLLPANKPGMGTGAETSQPLDPQVNATTPAQSPANERSLQDQQSGEASAPSVGNTAVPDNPALYLPRGYWQLSGYQEAGIDVPGVGGDIRFSRQSDAAVQWAANLIFMDIWGNTSNYRYQGVINADNGSYLMSLTSSNDPNFVSQSNVPLELLLENGEVLHLRYLYQGTEILLHFAGGPSGGSP</sequence>
<evidence type="ECO:0000313" key="4">
    <source>
        <dbReference type="Proteomes" id="UP000664654"/>
    </source>
</evidence>